<dbReference type="PANTHER" id="PTHR31916">
    <property type="match status" value="1"/>
</dbReference>
<comment type="caution">
    <text evidence="7">The sequence shown here is derived from an EMBL/GenBank/DDBJ whole genome shotgun (WGS) entry which is preliminary data.</text>
</comment>
<dbReference type="GO" id="GO:0004575">
    <property type="term" value="F:sucrose alpha-glucosidase activity"/>
    <property type="evidence" value="ECO:0007669"/>
    <property type="project" value="TreeGrafter"/>
</dbReference>
<keyword evidence="5 6" id="KW-0326">Glycosidase</keyword>
<organism evidence="7 8">
    <name type="scientific">Platanthera zijinensis</name>
    <dbReference type="NCBI Taxonomy" id="2320716"/>
    <lineage>
        <taxon>Eukaryota</taxon>
        <taxon>Viridiplantae</taxon>
        <taxon>Streptophyta</taxon>
        <taxon>Embryophyta</taxon>
        <taxon>Tracheophyta</taxon>
        <taxon>Spermatophyta</taxon>
        <taxon>Magnoliopsida</taxon>
        <taxon>Liliopsida</taxon>
        <taxon>Asparagales</taxon>
        <taxon>Orchidaceae</taxon>
        <taxon>Orchidoideae</taxon>
        <taxon>Orchideae</taxon>
        <taxon>Orchidinae</taxon>
        <taxon>Platanthera</taxon>
    </lineage>
</organism>
<proteinExistence type="inferred from homology"/>
<keyword evidence="3 6" id="KW-0378">Hydrolase</keyword>
<dbReference type="GO" id="GO:0005739">
    <property type="term" value="C:mitochondrion"/>
    <property type="evidence" value="ECO:0007669"/>
    <property type="project" value="TreeGrafter"/>
</dbReference>
<dbReference type="PANTHER" id="PTHR31916:SF49">
    <property type="entry name" value="ALKALINE_NEUTRAL INVERTASE C, MITOCHONDRIAL"/>
    <property type="match status" value="1"/>
</dbReference>
<dbReference type="InterPro" id="IPR024746">
    <property type="entry name" value="Glyco_hydro_100"/>
</dbReference>
<evidence type="ECO:0000256" key="6">
    <source>
        <dbReference type="RuleBase" id="RU367047"/>
    </source>
</evidence>
<comment type="function">
    <text evidence="6">Invertase that cleaves sucrose into glucose and fructose.</text>
</comment>
<dbReference type="EMBL" id="JBBWWQ010000005">
    <property type="protein sequence ID" value="KAK8946816.1"/>
    <property type="molecule type" value="Genomic_DNA"/>
</dbReference>
<dbReference type="EC" id="3.2.1.26" evidence="6"/>
<dbReference type="InterPro" id="IPR008928">
    <property type="entry name" value="6-hairpin_glycosidase_sf"/>
</dbReference>
<evidence type="ECO:0000256" key="5">
    <source>
        <dbReference type="ARBA" id="ARBA00023295"/>
    </source>
</evidence>
<evidence type="ECO:0000256" key="1">
    <source>
        <dbReference type="ARBA" id="ARBA00000094"/>
    </source>
</evidence>
<dbReference type="Gene3D" id="1.50.10.10">
    <property type="match status" value="1"/>
</dbReference>
<sequence length="609" mass="68821">MAASKASYLSRIIKGFAGAPRFFRNYSLSRPPESQLFTGWPLVGLSNWFSSDSSPARRLFPDISAAGVGFRRLSTSEEPAMGEKAFERIYIPAAAPVADVPEVDEGCDVDLPKPKIPQYRESTETEKEAWSLLKRAVVNYCGTPVGTVAANDPTEAALNYDQVFIRDFVPAAIAFLLKGDSQIVRNFILHTLQLQSWEKTVDCYSPGQGLMPASFKVRTVPLDGSNEAFEEVLDPDFGESAIGRVAPVDSGLWWIILLRAYGKITGDYALQERVDVQLGIRLILNLCLTDGFDMFPSLLVTDGSCMIDRRMGIHGHPLEIQALFYSALRCAREMISINDGSKNLVHAINNRLSALSFHIREYYWVDMKKINEIYRYKTEEYSYDAINKFNIYPDQIPSWLVDWIPRGGYFIGNLQPAHMDFRLFSLGNLWAIVSSLATPKQSDNILNLFEDKWDDLVGNMPLKICYPALEYEEWRIITGSDPKNTPWSYHNGGSWPTLLWQFTLACIKTGRPGLAEKAVILTEKRISNDKWPEYYDTRAGRFIGKQARLYQTWTIAGYLTSKMLLDNPEMANILTCDEDPDLLEFCICGRRKSSRTKCSRLAAKSQILV</sequence>
<protein>
    <recommendedName>
        <fullName evidence="6">Alkaline/neutral invertase</fullName>
        <ecNumber evidence="6">3.2.1.26</ecNumber>
    </recommendedName>
</protein>
<evidence type="ECO:0000256" key="4">
    <source>
        <dbReference type="ARBA" id="ARBA00023277"/>
    </source>
</evidence>
<dbReference type="Pfam" id="PF12899">
    <property type="entry name" value="Glyco_hydro_100"/>
    <property type="match status" value="1"/>
</dbReference>
<keyword evidence="8" id="KW-1185">Reference proteome</keyword>
<accession>A0AAP0G9V0</accession>
<reference evidence="7 8" key="1">
    <citation type="journal article" date="2022" name="Nat. Plants">
        <title>Genomes of leafy and leafless Platanthera orchids illuminate the evolution of mycoheterotrophy.</title>
        <authorList>
            <person name="Li M.H."/>
            <person name="Liu K.W."/>
            <person name="Li Z."/>
            <person name="Lu H.C."/>
            <person name="Ye Q.L."/>
            <person name="Zhang D."/>
            <person name="Wang J.Y."/>
            <person name="Li Y.F."/>
            <person name="Zhong Z.M."/>
            <person name="Liu X."/>
            <person name="Yu X."/>
            <person name="Liu D.K."/>
            <person name="Tu X.D."/>
            <person name="Liu B."/>
            <person name="Hao Y."/>
            <person name="Liao X.Y."/>
            <person name="Jiang Y.T."/>
            <person name="Sun W.H."/>
            <person name="Chen J."/>
            <person name="Chen Y.Q."/>
            <person name="Ai Y."/>
            <person name="Zhai J.W."/>
            <person name="Wu S.S."/>
            <person name="Zhou Z."/>
            <person name="Hsiao Y.Y."/>
            <person name="Wu W.L."/>
            <person name="Chen Y.Y."/>
            <person name="Lin Y.F."/>
            <person name="Hsu J.L."/>
            <person name="Li C.Y."/>
            <person name="Wang Z.W."/>
            <person name="Zhao X."/>
            <person name="Zhong W.Y."/>
            <person name="Ma X.K."/>
            <person name="Ma L."/>
            <person name="Huang J."/>
            <person name="Chen G.Z."/>
            <person name="Huang M.Z."/>
            <person name="Huang L."/>
            <person name="Peng D.H."/>
            <person name="Luo Y.B."/>
            <person name="Zou S.Q."/>
            <person name="Chen S.P."/>
            <person name="Lan S."/>
            <person name="Tsai W.C."/>
            <person name="Van de Peer Y."/>
            <person name="Liu Z.J."/>
        </authorList>
    </citation>
    <scope>NUCLEOTIDE SEQUENCE [LARGE SCALE GENOMIC DNA]</scope>
    <source>
        <strain evidence="7">Lor287</strain>
    </source>
</reference>
<comment type="similarity">
    <text evidence="2 6">Belongs to the glycosyl hydrolase 100 family.</text>
</comment>
<dbReference type="AlphaFoldDB" id="A0AAP0G9V0"/>
<dbReference type="GO" id="GO:0033926">
    <property type="term" value="F:endo-alpha-N-acetylgalactosaminidase activity"/>
    <property type="evidence" value="ECO:0007669"/>
    <property type="project" value="UniProtKB-UniRule"/>
</dbReference>
<evidence type="ECO:0000313" key="7">
    <source>
        <dbReference type="EMBL" id="KAK8946816.1"/>
    </source>
</evidence>
<keyword evidence="4 6" id="KW-0119">Carbohydrate metabolism</keyword>
<dbReference type="Proteomes" id="UP001418222">
    <property type="component" value="Unassembled WGS sequence"/>
</dbReference>
<dbReference type="InterPro" id="IPR012341">
    <property type="entry name" value="6hp_glycosidase-like_sf"/>
</dbReference>
<gene>
    <name evidence="7" type="primary">CINV2</name>
    <name evidence="7" type="ORF">KSP39_PZI007116</name>
</gene>
<evidence type="ECO:0000313" key="8">
    <source>
        <dbReference type="Proteomes" id="UP001418222"/>
    </source>
</evidence>
<name>A0AAP0G9V0_9ASPA</name>
<evidence type="ECO:0000256" key="3">
    <source>
        <dbReference type="ARBA" id="ARBA00022801"/>
    </source>
</evidence>
<dbReference type="GO" id="GO:0005987">
    <property type="term" value="P:sucrose catabolic process"/>
    <property type="evidence" value="ECO:0007669"/>
    <property type="project" value="TreeGrafter"/>
</dbReference>
<dbReference type="SUPFAM" id="SSF48208">
    <property type="entry name" value="Six-hairpin glycosidases"/>
    <property type="match status" value="1"/>
</dbReference>
<dbReference type="FunFam" id="1.50.10.10:FF:000001">
    <property type="entry name" value="probable alkaline/neutral invertase B"/>
    <property type="match status" value="1"/>
</dbReference>
<comment type="catalytic activity">
    <reaction evidence="1 6">
        <text>Hydrolysis of terminal non-reducing beta-D-fructofuranoside residues in beta-D-fructofuranosides.</text>
        <dbReference type="EC" id="3.2.1.26"/>
    </reaction>
</comment>
<evidence type="ECO:0000256" key="2">
    <source>
        <dbReference type="ARBA" id="ARBA00007671"/>
    </source>
</evidence>